<dbReference type="SUPFAM" id="SSF54236">
    <property type="entry name" value="Ubiquitin-like"/>
    <property type="match status" value="1"/>
</dbReference>
<dbReference type="PANTHER" id="PTHR15192">
    <property type="entry name" value="PROTEIN CBG05349"/>
    <property type="match status" value="1"/>
</dbReference>
<dbReference type="InterPro" id="IPR029731">
    <property type="entry name" value="OSGIN1/2"/>
</dbReference>
<feature type="region of interest" description="Disordered" evidence="1">
    <location>
        <begin position="423"/>
        <end position="466"/>
    </location>
</feature>
<dbReference type="SUPFAM" id="SSF51905">
    <property type="entry name" value="FAD/NAD(P)-binding domain"/>
    <property type="match status" value="1"/>
</dbReference>
<evidence type="ECO:0000313" key="2">
    <source>
        <dbReference type="EMBL" id="CAF3962761.1"/>
    </source>
</evidence>
<dbReference type="EMBL" id="CAJOBF010001559">
    <property type="protein sequence ID" value="CAF3962761.1"/>
    <property type="molecule type" value="Genomic_DNA"/>
</dbReference>
<dbReference type="InterPro" id="IPR001611">
    <property type="entry name" value="Leu-rich_rpt"/>
</dbReference>
<dbReference type="InterPro" id="IPR036188">
    <property type="entry name" value="FAD/NAD-bd_sf"/>
</dbReference>
<feature type="compositionally biased region" description="Basic and acidic residues" evidence="1">
    <location>
        <begin position="442"/>
        <end position="451"/>
    </location>
</feature>
<dbReference type="PANTHER" id="PTHR15192:SF8">
    <property type="entry name" value="FAD_NAD(P)-BINDING DOMAIN-CONTAINING PROTEIN"/>
    <property type="match status" value="1"/>
</dbReference>
<dbReference type="AlphaFoldDB" id="A0A819LLA8"/>
<name>A0A819LLA8_9BILA</name>
<dbReference type="InterPro" id="IPR032675">
    <property type="entry name" value="LRR_dom_sf"/>
</dbReference>
<evidence type="ECO:0000256" key="1">
    <source>
        <dbReference type="SAM" id="MobiDB-lite"/>
    </source>
</evidence>
<evidence type="ECO:0000313" key="3">
    <source>
        <dbReference type="Proteomes" id="UP000663842"/>
    </source>
</evidence>
<dbReference type="Gene3D" id="3.80.10.10">
    <property type="entry name" value="Ribonuclease Inhibitor"/>
    <property type="match status" value="2"/>
</dbReference>
<dbReference type="PROSITE" id="PS51450">
    <property type="entry name" value="LRR"/>
    <property type="match status" value="1"/>
</dbReference>
<gene>
    <name evidence="2" type="ORF">UXM345_LOCUS14019</name>
</gene>
<feature type="compositionally biased region" description="Low complexity" evidence="1">
    <location>
        <begin position="452"/>
        <end position="461"/>
    </location>
</feature>
<protein>
    <submittedName>
        <fullName evidence="2">Uncharacterized protein</fullName>
    </submittedName>
</protein>
<reference evidence="2" key="1">
    <citation type="submission" date="2021-02" db="EMBL/GenBank/DDBJ databases">
        <authorList>
            <person name="Nowell W R."/>
        </authorList>
    </citation>
    <scope>NUCLEOTIDE SEQUENCE</scope>
</reference>
<dbReference type="InterPro" id="IPR029071">
    <property type="entry name" value="Ubiquitin-like_domsf"/>
</dbReference>
<sequence>MAATEVLGRSFSDALYERYCDFDSTFDDLKNDCDIVFFVGSSPKKTESGLILNASTVVLTDERISHVGDPHAVTISCFHVELVDISSNAFSDWHEISLLLSSLPHVKTINLSFNPFPSDLHILPVELQWPNLNTLCLNGSHIGMEMIVELLKKTPNLEELQICSNDYTEISSDYGFQHGNLKRLYISNNNLTDWSSICYLGRLFTRLETFIASDNPLKSFRSDDDVTICLPYLHTLSVDKVQVSEWDDIIALTKLPRLIALRIHMAPLLKPYQKDERFFLLLGYMKHLTKLNGSVITANERETSERRFIRFYSQQDDKPQRYFELTEKHGNLKPLVDIKIRAPYLINVRLVHNQITHDKEIDVRQTVQQFKKYLHEMFHIPLTRIRIFYIDDVAFNMGICGPEELKYPQRLLHTYNMHDGDQFHIDIKQDPPKPQYSSRLADTSRNRKKSTDINLTNSSTSSDDDKTNFSLEISPFSFDSLQKLTEQNPPNQTAIFELDHICPTVDKNIQMNDEDDDLLLAAAAAVACRNGPSAIVLSYILSGHTPYWNGCPVSNDYLNIKLEQYVKDNSLLEQDLEFLSDGLEGRSRNPVSLLIDNLIHPDADLGAHLQSKIKWRHDPSLSIDHICIGRGGIGGVWHQLTSKHLQTVSMAHWMELPNYPITTFRQHRRIHRTRSSTENKQATVTNDQNSIRATYEEVHSYYIHYVKRNRLTNCFRNGCEVTSVQRVCSDAPYYDDLIKEIRTPETLWEIRGFEEQTKVPFIMHAKYVVLATGISHHITRPLGIIGEQASQSFTYTSLLNIEEIIINKKCLTKHSKPLLVIGCGLAAIDVILLCQQYSVPVLHVFRRSVDDHELVTNQLVANIYPEFERIKELMKQSSTTTVMLSEWFYQCCSQSEVISITQDGTAHIRNHRTQTIRDYNISFVVRLTGNEMKVPFLPSVAKKNTHGMHLNPYTYECIDFENIYALGALAGDKLVRFLHGGAIACAASLLKKYSQALCIHRQASV</sequence>
<dbReference type="Gene3D" id="3.50.50.60">
    <property type="entry name" value="FAD/NAD(P)-binding domain"/>
    <property type="match status" value="1"/>
</dbReference>
<comment type="caution">
    <text evidence="2">The sequence shown here is derived from an EMBL/GenBank/DDBJ whole genome shotgun (WGS) entry which is preliminary data.</text>
</comment>
<organism evidence="2 3">
    <name type="scientific">Rotaria magnacalcarata</name>
    <dbReference type="NCBI Taxonomy" id="392030"/>
    <lineage>
        <taxon>Eukaryota</taxon>
        <taxon>Metazoa</taxon>
        <taxon>Spiralia</taxon>
        <taxon>Gnathifera</taxon>
        <taxon>Rotifera</taxon>
        <taxon>Eurotatoria</taxon>
        <taxon>Bdelloidea</taxon>
        <taxon>Philodinida</taxon>
        <taxon>Philodinidae</taxon>
        <taxon>Rotaria</taxon>
    </lineage>
</organism>
<proteinExistence type="predicted"/>
<accession>A0A819LLA8</accession>
<dbReference type="Proteomes" id="UP000663842">
    <property type="component" value="Unassembled WGS sequence"/>
</dbReference>
<dbReference type="SUPFAM" id="SSF52058">
    <property type="entry name" value="L domain-like"/>
    <property type="match status" value="1"/>
</dbReference>